<keyword evidence="5" id="KW-0597">Phosphoprotein</keyword>
<comment type="catalytic activity">
    <reaction evidence="1">
        <text>ATP + protein L-histidine = ADP + protein N-phospho-L-histidine.</text>
        <dbReference type="EC" id="2.7.13.3"/>
    </reaction>
</comment>
<dbReference type="Pfam" id="PF02518">
    <property type="entry name" value="HATPase_c"/>
    <property type="match status" value="1"/>
</dbReference>
<name>A0A4Q7LL91_9MICO</name>
<dbReference type="GO" id="GO:0005524">
    <property type="term" value="F:ATP binding"/>
    <property type="evidence" value="ECO:0007669"/>
    <property type="project" value="UniProtKB-KW"/>
</dbReference>
<dbReference type="FunFam" id="1.10.287.130:FF:000008">
    <property type="entry name" value="Two-component sensor histidine kinase"/>
    <property type="match status" value="1"/>
</dbReference>
<dbReference type="Gene3D" id="3.30.565.10">
    <property type="entry name" value="Histidine kinase-like ATPase, C-terminal domain"/>
    <property type="match status" value="1"/>
</dbReference>
<feature type="domain" description="Histidine kinase" evidence="14">
    <location>
        <begin position="183"/>
        <end position="399"/>
    </location>
</feature>
<dbReference type="GO" id="GO:0000155">
    <property type="term" value="F:phosphorelay sensor kinase activity"/>
    <property type="evidence" value="ECO:0007669"/>
    <property type="project" value="InterPro"/>
</dbReference>
<evidence type="ECO:0000259" key="14">
    <source>
        <dbReference type="PROSITE" id="PS50109"/>
    </source>
</evidence>
<accession>A0A4Q7LL91</accession>
<evidence type="ECO:0000256" key="6">
    <source>
        <dbReference type="ARBA" id="ARBA00022679"/>
    </source>
</evidence>
<evidence type="ECO:0000256" key="8">
    <source>
        <dbReference type="ARBA" id="ARBA00022777"/>
    </source>
</evidence>
<dbReference type="InterPro" id="IPR003594">
    <property type="entry name" value="HATPase_dom"/>
</dbReference>
<dbReference type="SMART" id="SM00387">
    <property type="entry name" value="HATPase_c"/>
    <property type="match status" value="1"/>
</dbReference>
<dbReference type="PANTHER" id="PTHR45453">
    <property type="entry name" value="PHOSPHATE REGULON SENSOR PROTEIN PHOR"/>
    <property type="match status" value="1"/>
</dbReference>
<feature type="transmembrane region" description="Helical" evidence="13">
    <location>
        <begin position="31"/>
        <end position="55"/>
    </location>
</feature>
<dbReference type="FunFam" id="3.30.565.10:FF:000006">
    <property type="entry name" value="Sensor histidine kinase WalK"/>
    <property type="match status" value="1"/>
</dbReference>
<dbReference type="InterPro" id="IPR003661">
    <property type="entry name" value="HisK_dim/P_dom"/>
</dbReference>
<reference evidence="15 16" key="1">
    <citation type="journal article" date="2015" name="Stand. Genomic Sci.">
        <title>Genomic Encyclopedia of Bacterial and Archaeal Type Strains, Phase III: the genomes of soil and plant-associated and newly described type strains.</title>
        <authorList>
            <person name="Whitman W.B."/>
            <person name="Woyke T."/>
            <person name="Klenk H.P."/>
            <person name="Zhou Y."/>
            <person name="Lilburn T.G."/>
            <person name="Beck B.J."/>
            <person name="De Vos P."/>
            <person name="Vandamme P."/>
            <person name="Eisen J.A."/>
            <person name="Garrity G."/>
            <person name="Hugenholtz P."/>
            <person name="Kyrpides N.C."/>
        </authorList>
    </citation>
    <scope>NUCLEOTIDE SEQUENCE [LARGE SCALE GENOMIC DNA]</scope>
    <source>
        <strain evidence="15 16">CV2</strain>
    </source>
</reference>
<dbReference type="PANTHER" id="PTHR45453:SF1">
    <property type="entry name" value="PHOSPHATE REGULON SENSOR PROTEIN PHOR"/>
    <property type="match status" value="1"/>
</dbReference>
<comment type="caution">
    <text evidence="15">The sequence shown here is derived from an EMBL/GenBank/DDBJ whole genome shotgun (WGS) entry which is preliminary data.</text>
</comment>
<evidence type="ECO:0000313" key="16">
    <source>
        <dbReference type="Proteomes" id="UP000293519"/>
    </source>
</evidence>
<dbReference type="Pfam" id="PF00512">
    <property type="entry name" value="HisKA"/>
    <property type="match status" value="1"/>
</dbReference>
<sequence length="414" mass="43631">MNSTPSEGTRAAGGAGVGLTVSTLIPMESALLVPLSLLLGAILGGGAVAIVIAAARRGQRAAQVATSTVPDGVGQVIDALESAALVLDASNTVIKTSPGAHALGLVWHRALVHARLIEVVDRVRRSGEAVTEDLELTRGPLGDAQLRLSVRVAPLGTRFMLLIADDRTEAHRLEAVRRDFVANISHELKTPIGAVGLLAEALEHASDDPEQVRKFADRLQIESARLAAMTQEIIELSRLQASNALADPAEVDVESVVSAAIDKNRVAAEAAGIQLVAGGAKKVKVLGDEAMLVTAVHNLIANAIQYSTKPSRVGIGVIRTDDIVEIAVTDQGVGIPDDELDRVFERFFRVDQARSRATGGTGLGLSIVKHIVQNHGGDVRVWSQAGHGSTFTIRLPRPVEQSTEPAPKKKKVRA</sequence>
<evidence type="ECO:0000256" key="7">
    <source>
        <dbReference type="ARBA" id="ARBA00022741"/>
    </source>
</evidence>
<comment type="subcellular location">
    <subcellularLocation>
        <location evidence="2">Cell membrane</location>
    </subcellularLocation>
</comment>
<dbReference type="GO" id="GO:0005886">
    <property type="term" value="C:plasma membrane"/>
    <property type="evidence" value="ECO:0007669"/>
    <property type="project" value="UniProtKB-SubCell"/>
</dbReference>
<dbReference type="PROSITE" id="PS50109">
    <property type="entry name" value="HIS_KIN"/>
    <property type="match status" value="1"/>
</dbReference>
<dbReference type="Proteomes" id="UP000293519">
    <property type="component" value="Unassembled WGS sequence"/>
</dbReference>
<dbReference type="InterPro" id="IPR036097">
    <property type="entry name" value="HisK_dim/P_sf"/>
</dbReference>
<dbReference type="SUPFAM" id="SSF47384">
    <property type="entry name" value="Homodimeric domain of signal transducing histidine kinase"/>
    <property type="match status" value="1"/>
</dbReference>
<dbReference type="CDD" id="cd00075">
    <property type="entry name" value="HATPase"/>
    <property type="match status" value="1"/>
</dbReference>
<dbReference type="InterPro" id="IPR050351">
    <property type="entry name" value="BphY/WalK/GraS-like"/>
</dbReference>
<organism evidence="15 16">
    <name type="scientific">Microcella putealis</name>
    <dbReference type="NCBI Taxonomy" id="337005"/>
    <lineage>
        <taxon>Bacteria</taxon>
        <taxon>Bacillati</taxon>
        <taxon>Actinomycetota</taxon>
        <taxon>Actinomycetes</taxon>
        <taxon>Micrococcales</taxon>
        <taxon>Microbacteriaceae</taxon>
        <taxon>Microcella</taxon>
    </lineage>
</organism>
<evidence type="ECO:0000313" key="15">
    <source>
        <dbReference type="EMBL" id="RZS55031.1"/>
    </source>
</evidence>
<dbReference type="AlphaFoldDB" id="A0A4Q7LL91"/>
<dbReference type="InterPro" id="IPR004358">
    <property type="entry name" value="Sig_transdc_His_kin-like_C"/>
</dbReference>
<dbReference type="EC" id="2.7.13.3" evidence="3"/>
<evidence type="ECO:0000256" key="4">
    <source>
        <dbReference type="ARBA" id="ARBA00022475"/>
    </source>
</evidence>
<keyword evidence="10" id="KW-0902">Two-component regulatory system</keyword>
<dbReference type="SMART" id="SM00388">
    <property type="entry name" value="HisKA"/>
    <property type="match status" value="1"/>
</dbReference>
<evidence type="ECO:0000256" key="3">
    <source>
        <dbReference type="ARBA" id="ARBA00012438"/>
    </source>
</evidence>
<dbReference type="SUPFAM" id="SSF55874">
    <property type="entry name" value="ATPase domain of HSP90 chaperone/DNA topoisomerase II/histidine kinase"/>
    <property type="match status" value="1"/>
</dbReference>
<dbReference type="GO" id="GO:0004721">
    <property type="term" value="F:phosphoprotein phosphatase activity"/>
    <property type="evidence" value="ECO:0007669"/>
    <property type="project" value="TreeGrafter"/>
</dbReference>
<dbReference type="GO" id="GO:0016036">
    <property type="term" value="P:cellular response to phosphate starvation"/>
    <property type="evidence" value="ECO:0007669"/>
    <property type="project" value="TreeGrafter"/>
</dbReference>
<dbReference type="CDD" id="cd00082">
    <property type="entry name" value="HisKA"/>
    <property type="match status" value="1"/>
</dbReference>
<keyword evidence="4" id="KW-1003">Cell membrane</keyword>
<evidence type="ECO:0000256" key="12">
    <source>
        <dbReference type="ARBA" id="ARBA00039401"/>
    </source>
</evidence>
<dbReference type="Gene3D" id="1.10.287.130">
    <property type="match status" value="1"/>
</dbReference>
<gene>
    <name evidence="15" type="ORF">EV141_2012</name>
</gene>
<dbReference type="InterPro" id="IPR036890">
    <property type="entry name" value="HATPase_C_sf"/>
</dbReference>
<evidence type="ECO:0000256" key="10">
    <source>
        <dbReference type="ARBA" id="ARBA00023012"/>
    </source>
</evidence>
<evidence type="ECO:0000256" key="2">
    <source>
        <dbReference type="ARBA" id="ARBA00004236"/>
    </source>
</evidence>
<evidence type="ECO:0000256" key="13">
    <source>
        <dbReference type="SAM" id="Phobius"/>
    </source>
</evidence>
<evidence type="ECO:0000256" key="9">
    <source>
        <dbReference type="ARBA" id="ARBA00022840"/>
    </source>
</evidence>
<keyword evidence="11 13" id="KW-0472">Membrane</keyword>
<keyword evidence="7" id="KW-0547">Nucleotide-binding</keyword>
<evidence type="ECO:0000256" key="5">
    <source>
        <dbReference type="ARBA" id="ARBA00022553"/>
    </source>
</evidence>
<dbReference type="InterPro" id="IPR005467">
    <property type="entry name" value="His_kinase_dom"/>
</dbReference>
<keyword evidence="13" id="KW-0812">Transmembrane</keyword>
<keyword evidence="8 15" id="KW-0418">Kinase</keyword>
<dbReference type="EMBL" id="SGWW01000004">
    <property type="protein sequence ID" value="RZS55031.1"/>
    <property type="molecule type" value="Genomic_DNA"/>
</dbReference>
<keyword evidence="13" id="KW-1133">Transmembrane helix</keyword>
<keyword evidence="6" id="KW-0808">Transferase</keyword>
<proteinExistence type="predicted"/>
<evidence type="ECO:0000256" key="1">
    <source>
        <dbReference type="ARBA" id="ARBA00000085"/>
    </source>
</evidence>
<dbReference type="PRINTS" id="PR00344">
    <property type="entry name" value="BCTRLSENSOR"/>
</dbReference>
<evidence type="ECO:0000256" key="11">
    <source>
        <dbReference type="ARBA" id="ARBA00023136"/>
    </source>
</evidence>
<keyword evidence="16" id="KW-1185">Reference proteome</keyword>
<keyword evidence="9" id="KW-0067">ATP-binding</keyword>
<protein>
    <recommendedName>
        <fullName evidence="12">Sensor-like histidine kinase SenX3</fullName>
        <ecNumber evidence="3">2.7.13.3</ecNumber>
    </recommendedName>
</protein>